<dbReference type="Proteomes" id="UP000050417">
    <property type="component" value="Unassembled WGS sequence"/>
</dbReference>
<reference evidence="2 3" key="1">
    <citation type="submission" date="2015-07" db="EMBL/GenBank/DDBJ databases">
        <title>Genome sequence of Ornatilinea apprima DSM 23815.</title>
        <authorList>
            <person name="Hemp J."/>
            <person name="Ward L.M."/>
            <person name="Pace L.A."/>
            <person name="Fischer W.W."/>
        </authorList>
    </citation>
    <scope>NUCLEOTIDE SEQUENCE [LARGE SCALE GENOMIC DNA]</scope>
    <source>
        <strain evidence="2 3">P3M-1</strain>
    </source>
</reference>
<sequence>MVASVVTGSLYKKSLDQLLDLIELAQKTGKLHFSGYAEPLSVYFQDGRVTYSQIGKEKAAMYAVVVSCAKLLEGRLNLLRLKRELSDVAFSLHLMDRFGVSREEILQYVTRYYAETVVNGVFWRRRTFEFFEGEQPPEDVVTTRLRTGDVVRQAQKMVVEVDHIVSNLPSGMQSIICKTDLAQVEEAQTGIGYYEWKALHFIDNQRDIIQLSDAIRMERTELIRIIYNLSSMGLVNIYSADKSTYISPGAKTRVLSERSLFRG</sequence>
<keyword evidence="3" id="KW-1185">Reference proteome</keyword>
<dbReference type="InterPro" id="IPR025497">
    <property type="entry name" value="PatA-like_N"/>
</dbReference>
<gene>
    <name evidence="2" type="ORF">ADN00_05175</name>
</gene>
<dbReference type="STRING" id="1134406.ADN00_05175"/>
<organism evidence="2 3">
    <name type="scientific">Ornatilinea apprima</name>
    <dbReference type="NCBI Taxonomy" id="1134406"/>
    <lineage>
        <taxon>Bacteria</taxon>
        <taxon>Bacillati</taxon>
        <taxon>Chloroflexota</taxon>
        <taxon>Anaerolineae</taxon>
        <taxon>Anaerolineales</taxon>
        <taxon>Anaerolineaceae</taxon>
        <taxon>Ornatilinea</taxon>
    </lineage>
</organism>
<evidence type="ECO:0000259" key="1">
    <source>
        <dbReference type="Pfam" id="PF14332"/>
    </source>
</evidence>
<dbReference type="AlphaFoldDB" id="A0A0P6XEP4"/>
<dbReference type="EMBL" id="LGCL01000016">
    <property type="protein sequence ID" value="KPL78651.1"/>
    <property type="molecule type" value="Genomic_DNA"/>
</dbReference>
<evidence type="ECO:0000313" key="2">
    <source>
        <dbReference type="EMBL" id="KPL78651.1"/>
    </source>
</evidence>
<name>A0A0P6XEP4_9CHLR</name>
<accession>A0A0P6XEP4</accession>
<dbReference type="RefSeq" id="WP_075061909.1">
    <property type="nucleotide sequence ID" value="NZ_LGCL01000016.1"/>
</dbReference>
<feature type="domain" description="PatA-like N-terminal" evidence="1">
    <location>
        <begin position="7"/>
        <end position="158"/>
    </location>
</feature>
<protein>
    <recommendedName>
        <fullName evidence="1">PatA-like N-terminal domain-containing protein</fullName>
    </recommendedName>
</protein>
<comment type="caution">
    <text evidence="2">The sequence shown here is derived from an EMBL/GenBank/DDBJ whole genome shotgun (WGS) entry which is preliminary data.</text>
</comment>
<evidence type="ECO:0000313" key="3">
    <source>
        <dbReference type="Proteomes" id="UP000050417"/>
    </source>
</evidence>
<dbReference type="Pfam" id="PF14332">
    <property type="entry name" value="DUF4388"/>
    <property type="match status" value="1"/>
</dbReference>
<proteinExistence type="predicted"/>